<name>A0ABM6F9I6_9BURK</name>
<reference evidence="3 4" key="1">
    <citation type="submission" date="2016-10" db="EMBL/GenBank/DDBJ databases">
        <title>Complete genome sequences of three Cupriavidus strains isolated from various Malaysian environments.</title>
        <authorList>
            <person name="Abdullah A.A.-A."/>
            <person name="Shafie N.A.H."/>
            <person name="Lau N.S."/>
        </authorList>
    </citation>
    <scope>NUCLEOTIDE SEQUENCE [LARGE SCALE GENOMIC DNA]</scope>
    <source>
        <strain evidence="3 4">USMAA1020</strain>
    </source>
</reference>
<dbReference type="Proteomes" id="UP000177515">
    <property type="component" value="Chromosome 2"/>
</dbReference>
<dbReference type="NCBIfam" id="NF005449">
    <property type="entry name" value="PRK07041.1"/>
    <property type="match status" value="1"/>
</dbReference>
<organism evidence="3 4">
    <name type="scientific">Cupriavidus malaysiensis</name>
    <dbReference type="NCBI Taxonomy" id="367825"/>
    <lineage>
        <taxon>Bacteria</taxon>
        <taxon>Pseudomonadati</taxon>
        <taxon>Pseudomonadota</taxon>
        <taxon>Betaproteobacteria</taxon>
        <taxon>Burkholderiales</taxon>
        <taxon>Burkholderiaceae</taxon>
        <taxon>Cupriavidus</taxon>
    </lineage>
</organism>
<dbReference type="EMBL" id="CP017755">
    <property type="protein sequence ID" value="AOZ08269.1"/>
    <property type="molecule type" value="Genomic_DNA"/>
</dbReference>
<keyword evidence="4" id="KW-1185">Reference proteome</keyword>
<dbReference type="InterPro" id="IPR002347">
    <property type="entry name" value="SDR_fam"/>
</dbReference>
<evidence type="ECO:0000256" key="2">
    <source>
        <dbReference type="ARBA" id="ARBA00023002"/>
    </source>
</evidence>
<evidence type="ECO:0000313" key="4">
    <source>
        <dbReference type="Proteomes" id="UP000177515"/>
    </source>
</evidence>
<gene>
    <name evidence="3" type="ORF">BKK80_19970</name>
</gene>
<sequence length="251" mass="25343">MFPDFDAARVLVVGGSSGIGLAAARAFAARGAQVTIASRHQARLDAALASLSSLSSLGAADAGAGARVAGQVLDVTDDAAVAAFFAQAEPWDHVVISAAQTATGPVRQLPLADAYAALDSKFWGAYRVARAVPIRARGSLTLVSGYLGIRPSKASVLQGAINAALDALGRGLALELSPVRVNTVSPGLIATPLWDKLDPAARQAMYDGAAARLPAQCLGQPEDVANAILYLAGTPYVTGSTVLVDGGGAIA</sequence>
<dbReference type="PANTHER" id="PTHR43477">
    <property type="entry name" value="DIHYDROANTICAPSIN 7-DEHYDROGENASE"/>
    <property type="match status" value="1"/>
</dbReference>
<dbReference type="RefSeq" id="WP_071070954.1">
    <property type="nucleotide sequence ID" value="NZ_CP017755.1"/>
</dbReference>
<dbReference type="Gene3D" id="3.40.50.720">
    <property type="entry name" value="NAD(P)-binding Rossmann-like Domain"/>
    <property type="match status" value="1"/>
</dbReference>
<proteinExistence type="inferred from homology"/>
<protein>
    <submittedName>
        <fullName evidence="3">Short chain dehydrogenase</fullName>
    </submittedName>
</protein>
<dbReference type="PANTHER" id="PTHR43477:SF1">
    <property type="entry name" value="DIHYDROANTICAPSIN 7-DEHYDROGENASE"/>
    <property type="match status" value="1"/>
</dbReference>
<keyword evidence="2" id="KW-0560">Oxidoreductase</keyword>
<evidence type="ECO:0000256" key="1">
    <source>
        <dbReference type="ARBA" id="ARBA00006484"/>
    </source>
</evidence>
<evidence type="ECO:0000313" key="3">
    <source>
        <dbReference type="EMBL" id="AOZ08269.1"/>
    </source>
</evidence>
<dbReference type="InterPro" id="IPR036291">
    <property type="entry name" value="NAD(P)-bd_dom_sf"/>
</dbReference>
<dbReference type="InterPro" id="IPR051122">
    <property type="entry name" value="SDR_DHRS6-like"/>
</dbReference>
<dbReference type="SUPFAM" id="SSF51735">
    <property type="entry name" value="NAD(P)-binding Rossmann-fold domains"/>
    <property type="match status" value="1"/>
</dbReference>
<comment type="similarity">
    <text evidence="1">Belongs to the short-chain dehydrogenases/reductases (SDR) family.</text>
</comment>
<accession>A0ABM6F9I6</accession>
<dbReference type="PRINTS" id="PR00081">
    <property type="entry name" value="GDHRDH"/>
</dbReference>
<dbReference type="Pfam" id="PF13561">
    <property type="entry name" value="adh_short_C2"/>
    <property type="match status" value="1"/>
</dbReference>